<evidence type="ECO:0000313" key="4">
    <source>
        <dbReference type="EMBL" id="AKG73465.1"/>
    </source>
</evidence>
<evidence type="ECO:0000256" key="1">
    <source>
        <dbReference type="ARBA" id="ARBA00006464"/>
    </source>
</evidence>
<keyword evidence="2" id="KW-1133">Transmembrane helix</keyword>
<dbReference type="PANTHER" id="PTHR30576:SF0">
    <property type="entry name" value="UNDECAPRENYL-PHOSPHATE N-ACETYLGALACTOSAMINYL 1-PHOSPHATE TRANSFERASE-RELATED"/>
    <property type="match status" value="1"/>
</dbReference>
<reference evidence="4 6" key="1">
    <citation type="journal article" date="2015" name="Int. J. Syst. Evol. Microbiol.">
        <title>Complete genome sequence of Salinicoccus halodurans H3B36, isolated from the Qaidam Basin in China.</title>
        <authorList>
            <person name="Jiang K."/>
            <person name="Xue Y."/>
            <person name="Ma Y."/>
        </authorList>
    </citation>
    <scope>NUCLEOTIDE SEQUENCE [LARGE SCALE GENOMIC DNA]</scope>
    <source>
        <strain evidence="4 6">H3B36</strain>
    </source>
</reference>
<evidence type="ECO:0000256" key="2">
    <source>
        <dbReference type="SAM" id="Phobius"/>
    </source>
</evidence>
<proteinExistence type="inferred from homology"/>
<keyword evidence="2" id="KW-0812">Transmembrane</keyword>
<evidence type="ECO:0000313" key="5">
    <source>
        <dbReference type="EMBL" id="SFK50991.1"/>
    </source>
</evidence>
<dbReference type="OrthoDB" id="9808602at2"/>
<keyword evidence="6" id="KW-1185">Reference proteome</keyword>
<keyword evidence="5" id="KW-0808">Transferase</keyword>
<evidence type="ECO:0000259" key="3">
    <source>
        <dbReference type="Pfam" id="PF02397"/>
    </source>
</evidence>
<evidence type="ECO:0000313" key="7">
    <source>
        <dbReference type="Proteomes" id="UP000183090"/>
    </source>
</evidence>
<dbReference type="PANTHER" id="PTHR30576">
    <property type="entry name" value="COLANIC BIOSYNTHESIS UDP-GLUCOSE LIPID CARRIER TRANSFERASE"/>
    <property type="match status" value="1"/>
</dbReference>
<dbReference type="Proteomes" id="UP000183090">
    <property type="component" value="Unassembled WGS sequence"/>
</dbReference>
<feature type="transmembrane region" description="Helical" evidence="2">
    <location>
        <begin position="21"/>
        <end position="43"/>
    </location>
</feature>
<dbReference type="Proteomes" id="UP000034029">
    <property type="component" value="Chromosome"/>
</dbReference>
<reference evidence="5 7" key="3">
    <citation type="submission" date="2016-10" db="EMBL/GenBank/DDBJ databases">
        <authorList>
            <person name="Varghese N."/>
            <person name="Submissions S."/>
        </authorList>
    </citation>
    <scope>NUCLEOTIDE SEQUENCE [LARGE SCALE GENOMIC DNA]</scope>
    <source>
        <strain evidence="5 7">CGMCC 1.6501</strain>
    </source>
</reference>
<dbReference type="GO" id="GO:0016780">
    <property type="term" value="F:phosphotransferase activity, for other substituted phosphate groups"/>
    <property type="evidence" value="ECO:0007669"/>
    <property type="project" value="TreeGrafter"/>
</dbReference>
<dbReference type="EMBL" id="CP011366">
    <property type="protein sequence ID" value="AKG73465.1"/>
    <property type="molecule type" value="Genomic_DNA"/>
</dbReference>
<evidence type="ECO:0000313" key="6">
    <source>
        <dbReference type="Proteomes" id="UP000034029"/>
    </source>
</evidence>
<dbReference type="AlphaFoldDB" id="A0A0F7D419"/>
<keyword evidence="2" id="KW-0472">Membrane</keyword>
<reference evidence="6" key="2">
    <citation type="submission" date="2015-04" db="EMBL/GenBank/DDBJ databases">
        <title>Complete genome sequence of Salinicoccus halodurans strain H3B36, isolated from the Qaidam basin of China.</title>
        <authorList>
            <person name="Ma Y."/>
            <person name="Jiang K."/>
            <person name="Xue Y."/>
        </authorList>
    </citation>
    <scope>NUCLEOTIDE SEQUENCE [LARGE SCALE GENOMIC DNA]</scope>
    <source>
        <strain evidence="6">H3B36</strain>
    </source>
</reference>
<name>A0A0F7D419_9STAP</name>
<dbReference type="Pfam" id="PF02397">
    <property type="entry name" value="Bac_transf"/>
    <property type="match status" value="1"/>
</dbReference>
<dbReference type="InterPro" id="IPR003362">
    <property type="entry name" value="Bact_transf"/>
</dbReference>
<accession>A0A0F7D419</accession>
<dbReference type="KEGG" id="shv:AAT16_04090"/>
<protein>
    <submittedName>
        <fullName evidence="4">Glycosyl transferase</fullName>
    </submittedName>
    <submittedName>
        <fullName evidence="5">Sugar transferase involved in LPS biosynthesis (Colanic, teichoic acid)</fullName>
    </submittedName>
</protein>
<feature type="domain" description="Bacterial sugar transferase" evidence="3">
    <location>
        <begin position="19"/>
        <end position="218"/>
    </location>
</feature>
<comment type="similarity">
    <text evidence="1">Belongs to the bacterial sugar transferase family.</text>
</comment>
<dbReference type="EMBL" id="FOTB01000001">
    <property type="protein sequence ID" value="SFK50991.1"/>
    <property type="molecule type" value="Genomic_DNA"/>
</dbReference>
<organism evidence="5 7">
    <name type="scientific">Salinicoccus halodurans</name>
    <dbReference type="NCBI Taxonomy" id="407035"/>
    <lineage>
        <taxon>Bacteria</taxon>
        <taxon>Bacillati</taxon>
        <taxon>Bacillota</taxon>
        <taxon>Bacilli</taxon>
        <taxon>Bacillales</taxon>
        <taxon>Staphylococcaceae</taxon>
        <taxon>Salinicoccus</taxon>
    </lineage>
</organism>
<sequence>MKRERKSKKLSIIFNKVSKRALDIGVSVAALIVVSPILVYASYKIKREDNGPVLFKQKRSGVNDEPFEMYKFRSMRVNNNVIGTHSNNSKDPYKDWNGRVPDDFVFKSASGYNPNITDIGAFIRKYSIDELPQLINVLKGDMSVVGPRPEITQITNHYDAEQKRRLEVKPGITGWAQVNGRSDMNHGKKIEYDLLYIENENFWLDIKILWMTFMQVIKGKGSV</sequence>
<gene>
    <name evidence="4" type="ORF">AAT16_04090</name>
    <name evidence="5" type="ORF">SAMN05216235_0055</name>
</gene>